<proteinExistence type="predicted"/>
<dbReference type="AlphaFoldDB" id="A0A6C0LG09"/>
<protein>
    <submittedName>
        <fullName evidence="1">Uncharacterized protein</fullName>
    </submittedName>
</protein>
<sequence>MSYYQTIANEAYKLDKLYERWGNNFISNKYYELHIDNIRLLMRIYVICDFEDNKFEIIYNKYISTFTLKNYYSHKIEHYTFNSFADIDDFISKISVLHINRDFHKEINQFLIDFYSEFNVFLMGIIKAIK</sequence>
<accession>A0A6C0LG09</accession>
<reference evidence="1" key="1">
    <citation type="journal article" date="2020" name="Nature">
        <title>Giant virus diversity and host interactions through global metagenomics.</title>
        <authorList>
            <person name="Schulz F."/>
            <person name="Roux S."/>
            <person name="Paez-Espino D."/>
            <person name="Jungbluth S."/>
            <person name="Walsh D.A."/>
            <person name="Denef V.J."/>
            <person name="McMahon K.D."/>
            <person name="Konstantinidis K.T."/>
            <person name="Eloe-Fadrosh E.A."/>
            <person name="Kyrpides N.C."/>
            <person name="Woyke T."/>
        </authorList>
    </citation>
    <scope>NUCLEOTIDE SEQUENCE</scope>
    <source>
        <strain evidence="1">GVMAG-M-3300027804-48</strain>
    </source>
</reference>
<organism evidence="1">
    <name type="scientific">viral metagenome</name>
    <dbReference type="NCBI Taxonomy" id="1070528"/>
    <lineage>
        <taxon>unclassified sequences</taxon>
        <taxon>metagenomes</taxon>
        <taxon>organismal metagenomes</taxon>
    </lineage>
</organism>
<evidence type="ECO:0000313" key="1">
    <source>
        <dbReference type="EMBL" id="QHU29417.1"/>
    </source>
</evidence>
<name>A0A6C0LG09_9ZZZZ</name>
<dbReference type="EMBL" id="MN740489">
    <property type="protein sequence ID" value="QHU29417.1"/>
    <property type="molecule type" value="Genomic_DNA"/>
</dbReference>